<keyword evidence="4" id="KW-0539">Nucleus</keyword>
<dbReference type="Pfam" id="PF00172">
    <property type="entry name" value="Zn_clus"/>
    <property type="match status" value="1"/>
</dbReference>
<dbReference type="InterPro" id="IPR036864">
    <property type="entry name" value="Zn2-C6_fun-type_DNA-bd_sf"/>
</dbReference>
<evidence type="ECO:0000256" key="1">
    <source>
        <dbReference type="ARBA" id="ARBA00023015"/>
    </source>
</evidence>
<dbReference type="CDD" id="cd00067">
    <property type="entry name" value="GAL4"/>
    <property type="match status" value="1"/>
</dbReference>
<keyword evidence="3" id="KW-0804">Transcription</keyword>
<keyword evidence="2" id="KW-0238">DNA-binding</keyword>
<evidence type="ECO:0000313" key="7">
    <source>
        <dbReference type="EMBL" id="KAJ5546947.1"/>
    </source>
</evidence>
<dbReference type="PANTHER" id="PTHR47655">
    <property type="entry name" value="QUINIC ACID UTILIZATION ACTIVATOR"/>
    <property type="match status" value="1"/>
</dbReference>
<organism evidence="7 8">
    <name type="scientific">Penicillium frequentans</name>
    <dbReference type="NCBI Taxonomy" id="3151616"/>
    <lineage>
        <taxon>Eukaryota</taxon>
        <taxon>Fungi</taxon>
        <taxon>Dikarya</taxon>
        <taxon>Ascomycota</taxon>
        <taxon>Pezizomycotina</taxon>
        <taxon>Eurotiomycetes</taxon>
        <taxon>Eurotiomycetidae</taxon>
        <taxon>Eurotiales</taxon>
        <taxon>Aspergillaceae</taxon>
        <taxon>Penicillium</taxon>
    </lineage>
</organism>
<feature type="compositionally biased region" description="Polar residues" evidence="5">
    <location>
        <begin position="167"/>
        <end position="205"/>
    </location>
</feature>
<dbReference type="Gene3D" id="4.10.240.10">
    <property type="entry name" value="Zn(2)-C6 fungal-type DNA-binding domain"/>
    <property type="match status" value="1"/>
</dbReference>
<sequence length="282" mass="31960">MAARTSRSSSDDSHLEHVRKRVCKACDRCRLKKSKCDEAKPCSRCRSDNAICVFGERKRAHAKVYPQGYAEKLEQQQVWLVHALQELYRCITEGEGWPGDLLTAKSSGHPAIHDLLKRLGALDHPIGQRFEENTELMQKNLWRQEKQCHELCDNSFEGTQLPVVHPQFTSDTSPQQKGSPSLFKQSHMPVTTQQPISSLQSGVNTDTPQCESIRWEASNSNPSNVLDEMDMIATPDYSDLVFDERLPPSMFNCQMLMDCIMPNEYEDLLLFAGSDPTEITSI</sequence>
<feature type="domain" description="Zn(2)-C6 fungal-type" evidence="6">
    <location>
        <begin position="25"/>
        <end position="54"/>
    </location>
</feature>
<gene>
    <name evidence="7" type="ORF">N7494_004532</name>
</gene>
<protein>
    <recommendedName>
        <fullName evidence="6">Zn(2)-C6 fungal-type domain-containing protein</fullName>
    </recommendedName>
</protein>
<reference evidence="7 8" key="1">
    <citation type="journal article" date="2023" name="IMA Fungus">
        <title>Comparative genomic study of the Penicillium genus elucidates a diverse pangenome and 15 lateral gene transfer events.</title>
        <authorList>
            <person name="Petersen C."/>
            <person name="Sorensen T."/>
            <person name="Nielsen M.R."/>
            <person name="Sondergaard T.E."/>
            <person name="Sorensen J.L."/>
            <person name="Fitzpatrick D.A."/>
            <person name="Frisvad J.C."/>
            <person name="Nielsen K.L."/>
        </authorList>
    </citation>
    <scope>NUCLEOTIDE SEQUENCE [LARGE SCALE GENOMIC DNA]</scope>
    <source>
        <strain evidence="7 8">IBT 35679</strain>
    </source>
</reference>
<evidence type="ECO:0000256" key="3">
    <source>
        <dbReference type="ARBA" id="ARBA00023163"/>
    </source>
</evidence>
<dbReference type="EMBL" id="JAQIZZ010000003">
    <property type="protein sequence ID" value="KAJ5546947.1"/>
    <property type="molecule type" value="Genomic_DNA"/>
</dbReference>
<dbReference type="SUPFAM" id="SSF57701">
    <property type="entry name" value="Zn2/Cys6 DNA-binding domain"/>
    <property type="match status" value="1"/>
</dbReference>
<dbReference type="SMART" id="SM00066">
    <property type="entry name" value="GAL4"/>
    <property type="match status" value="1"/>
</dbReference>
<dbReference type="PANTHER" id="PTHR47655:SF3">
    <property type="entry name" value="ZN(II)2CYS6 TRANSCRIPTION FACTOR (EUROFUNG)"/>
    <property type="match status" value="1"/>
</dbReference>
<evidence type="ECO:0000259" key="6">
    <source>
        <dbReference type="PROSITE" id="PS50048"/>
    </source>
</evidence>
<dbReference type="InterPro" id="IPR052783">
    <property type="entry name" value="Metabolic/Drug-Res_Regulator"/>
</dbReference>
<proteinExistence type="predicted"/>
<name>A0AAD6D118_9EURO</name>
<evidence type="ECO:0000256" key="5">
    <source>
        <dbReference type="SAM" id="MobiDB-lite"/>
    </source>
</evidence>
<accession>A0AAD6D118</accession>
<comment type="caution">
    <text evidence="7">The sequence shown here is derived from an EMBL/GenBank/DDBJ whole genome shotgun (WGS) entry which is preliminary data.</text>
</comment>
<dbReference type="GO" id="GO:0008270">
    <property type="term" value="F:zinc ion binding"/>
    <property type="evidence" value="ECO:0007669"/>
    <property type="project" value="InterPro"/>
</dbReference>
<feature type="region of interest" description="Disordered" evidence="5">
    <location>
        <begin position="166"/>
        <end position="205"/>
    </location>
</feature>
<keyword evidence="1" id="KW-0805">Transcription regulation</keyword>
<evidence type="ECO:0000256" key="4">
    <source>
        <dbReference type="ARBA" id="ARBA00023242"/>
    </source>
</evidence>
<dbReference type="Proteomes" id="UP001220324">
    <property type="component" value="Unassembled WGS sequence"/>
</dbReference>
<dbReference type="PROSITE" id="PS00463">
    <property type="entry name" value="ZN2_CY6_FUNGAL_1"/>
    <property type="match status" value="1"/>
</dbReference>
<dbReference type="AlphaFoldDB" id="A0AAD6D118"/>
<evidence type="ECO:0000313" key="8">
    <source>
        <dbReference type="Proteomes" id="UP001220324"/>
    </source>
</evidence>
<dbReference type="InterPro" id="IPR001138">
    <property type="entry name" value="Zn2Cys6_DnaBD"/>
</dbReference>
<evidence type="ECO:0000256" key="2">
    <source>
        <dbReference type="ARBA" id="ARBA00023125"/>
    </source>
</evidence>
<dbReference type="PROSITE" id="PS50048">
    <property type="entry name" value="ZN2_CY6_FUNGAL_2"/>
    <property type="match status" value="1"/>
</dbReference>
<dbReference type="GO" id="GO:0000981">
    <property type="term" value="F:DNA-binding transcription factor activity, RNA polymerase II-specific"/>
    <property type="evidence" value="ECO:0007669"/>
    <property type="project" value="InterPro"/>
</dbReference>
<keyword evidence="8" id="KW-1185">Reference proteome</keyword>
<dbReference type="GO" id="GO:0003677">
    <property type="term" value="F:DNA binding"/>
    <property type="evidence" value="ECO:0007669"/>
    <property type="project" value="UniProtKB-KW"/>
</dbReference>